<dbReference type="InterPro" id="IPR050446">
    <property type="entry name" value="FAD-oxidoreductase/Apoptosis"/>
</dbReference>
<dbReference type="PRINTS" id="PR00368">
    <property type="entry name" value="FADPNR"/>
</dbReference>
<dbReference type="OrthoDB" id="3568330at2"/>
<proteinExistence type="predicted"/>
<accession>A0A2P8PYD8</accession>
<organism evidence="7 8">
    <name type="scientific">Streptomyces dioscori</name>
    <dbReference type="NCBI Taxonomy" id="2109333"/>
    <lineage>
        <taxon>Bacteria</taxon>
        <taxon>Bacillati</taxon>
        <taxon>Actinomycetota</taxon>
        <taxon>Actinomycetes</taxon>
        <taxon>Kitasatosporales</taxon>
        <taxon>Streptomycetaceae</taxon>
        <taxon>Streptomyces</taxon>
        <taxon>Streptomyces aurantiacus group</taxon>
    </lineage>
</organism>
<dbReference type="SUPFAM" id="SSF51905">
    <property type="entry name" value="FAD/NAD(P)-binding domain"/>
    <property type="match status" value="1"/>
</dbReference>
<feature type="domain" description="Reductase C-terminal" evidence="6">
    <location>
        <begin position="315"/>
        <end position="398"/>
    </location>
</feature>
<protein>
    <submittedName>
        <fullName evidence="7">Pyridine nucleotide-disulfide oxidoreductase</fullName>
    </submittedName>
</protein>
<dbReference type="Pfam" id="PF07992">
    <property type="entry name" value="Pyr_redox_2"/>
    <property type="match status" value="1"/>
</dbReference>
<keyword evidence="4" id="KW-0560">Oxidoreductase</keyword>
<dbReference type="PANTHER" id="PTHR43557:SF2">
    <property type="entry name" value="RIESKE DOMAIN-CONTAINING PROTEIN-RELATED"/>
    <property type="match status" value="1"/>
</dbReference>
<keyword evidence="8" id="KW-1185">Reference proteome</keyword>
<dbReference type="SUPFAM" id="SSF55424">
    <property type="entry name" value="FAD/NAD-linked reductases, dimerisation (C-terminal) domain"/>
    <property type="match status" value="1"/>
</dbReference>
<gene>
    <name evidence="7" type="ORF">C6Y14_33785</name>
</gene>
<dbReference type="InterPro" id="IPR023753">
    <property type="entry name" value="FAD/NAD-binding_dom"/>
</dbReference>
<dbReference type="InterPro" id="IPR016156">
    <property type="entry name" value="FAD/NAD-linked_Rdtase_dimer_sf"/>
</dbReference>
<comment type="cofactor">
    <cofactor evidence="1">
        <name>FAD</name>
        <dbReference type="ChEBI" id="CHEBI:57692"/>
    </cofactor>
</comment>
<dbReference type="AlphaFoldDB" id="A0A2P8PYD8"/>
<keyword evidence="2" id="KW-0285">Flavoprotein</keyword>
<comment type="caution">
    <text evidence="7">The sequence shown here is derived from an EMBL/GenBank/DDBJ whole genome shotgun (WGS) entry which is preliminary data.</text>
</comment>
<dbReference type="RefSeq" id="WP_107020692.1">
    <property type="nucleotide sequence ID" value="NZ_KZ679053.1"/>
</dbReference>
<reference evidence="7 8" key="1">
    <citation type="submission" date="2018-03" db="EMBL/GenBank/DDBJ databases">
        <title>Streptomyces dioscori sp. nov., a novel endophytic actinobacterium isolated from bulbil of Dioscorea bulbifera L.</title>
        <authorList>
            <person name="Zhikuan W."/>
        </authorList>
    </citation>
    <scope>NUCLEOTIDE SEQUENCE [LARGE SCALE GENOMIC DNA]</scope>
    <source>
        <strain evidence="7 8">A217</strain>
    </source>
</reference>
<dbReference type="PANTHER" id="PTHR43557">
    <property type="entry name" value="APOPTOSIS-INDUCING FACTOR 1"/>
    <property type="match status" value="1"/>
</dbReference>
<evidence type="ECO:0000256" key="4">
    <source>
        <dbReference type="ARBA" id="ARBA00023002"/>
    </source>
</evidence>
<keyword evidence="3" id="KW-0274">FAD</keyword>
<dbReference type="GO" id="GO:0005737">
    <property type="term" value="C:cytoplasm"/>
    <property type="evidence" value="ECO:0007669"/>
    <property type="project" value="TreeGrafter"/>
</dbReference>
<dbReference type="InterPro" id="IPR028202">
    <property type="entry name" value="Reductase_C"/>
</dbReference>
<dbReference type="Proteomes" id="UP000240429">
    <property type="component" value="Unassembled WGS sequence"/>
</dbReference>
<dbReference type="Pfam" id="PF14759">
    <property type="entry name" value="Reductase_C"/>
    <property type="match status" value="1"/>
</dbReference>
<sequence length="419" mass="44976">MQHSAIVGASAAGVSAAIAMRSLGHDGRVTIIDRDPHPPYERPPLSKLADRTLRPIVPPSRFTELDIELRLGSEVRGIDPVSRTLHLGADDSLKIDTLLLSTGVAARRLTVPGSDLAHVLVLRDASDAALLADRFSAGGPLVIIGAGFIGLEIAALAREHGLDVTVVEVGLRPLQTLDERIGSHLLDLHQSRGVRFVLGRTVERLEGADTVERVVLDDGTLLPAATVVVGIGVEPRTELARAIGVGTDGQGIVVDAHGRTDVSWVYAAGDVASQPHPHLVTGPGRIEHWDVAMKHGAAVGATMAGHPTAFTETPYVWSDQFGRTFQMFGRPHATDELVMRHDATSKSYLGFWLRHEVVVAVCGFDRPRDVGAARRLIQLPVGTHRDALVDDGLELRNLIRTITRGSSPRPDSKRDVTTT</sequence>
<evidence type="ECO:0000256" key="3">
    <source>
        <dbReference type="ARBA" id="ARBA00022827"/>
    </source>
</evidence>
<dbReference type="GO" id="GO:0016651">
    <property type="term" value="F:oxidoreductase activity, acting on NAD(P)H"/>
    <property type="evidence" value="ECO:0007669"/>
    <property type="project" value="TreeGrafter"/>
</dbReference>
<evidence type="ECO:0000313" key="8">
    <source>
        <dbReference type="Proteomes" id="UP000240429"/>
    </source>
</evidence>
<evidence type="ECO:0000313" key="7">
    <source>
        <dbReference type="EMBL" id="PSM38995.1"/>
    </source>
</evidence>
<dbReference type="Gene3D" id="3.50.50.60">
    <property type="entry name" value="FAD/NAD(P)-binding domain"/>
    <property type="match status" value="2"/>
</dbReference>
<dbReference type="EMBL" id="PYBJ01000027">
    <property type="protein sequence ID" value="PSM38995.1"/>
    <property type="molecule type" value="Genomic_DNA"/>
</dbReference>
<evidence type="ECO:0000259" key="5">
    <source>
        <dbReference type="Pfam" id="PF07992"/>
    </source>
</evidence>
<evidence type="ECO:0000259" key="6">
    <source>
        <dbReference type="Pfam" id="PF14759"/>
    </source>
</evidence>
<feature type="domain" description="FAD/NAD(P)-binding" evidence="5">
    <location>
        <begin position="5"/>
        <end position="296"/>
    </location>
</feature>
<evidence type="ECO:0000256" key="2">
    <source>
        <dbReference type="ARBA" id="ARBA00022630"/>
    </source>
</evidence>
<dbReference type="PRINTS" id="PR00469">
    <property type="entry name" value="PNDRDTASEII"/>
</dbReference>
<name>A0A2P8PYD8_9ACTN</name>
<dbReference type="InterPro" id="IPR036188">
    <property type="entry name" value="FAD/NAD-bd_sf"/>
</dbReference>
<evidence type="ECO:0000256" key="1">
    <source>
        <dbReference type="ARBA" id="ARBA00001974"/>
    </source>
</evidence>
<dbReference type="Gene3D" id="3.30.390.30">
    <property type="match status" value="1"/>
</dbReference>